<keyword evidence="4" id="KW-1185">Reference proteome</keyword>
<name>A0AA88CM59_FICCA</name>
<feature type="compositionally biased region" description="Basic and acidic residues" evidence="1">
    <location>
        <begin position="1"/>
        <end position="11"/>
    </location>
</feature>
<organism evidence="3 4">
    <name type="scientific">Ficus carica</name>
    <name type="common">Common fig</name>
    <dbReference type="NCBI Taxonomy" id="3494"/>
    <lineage>
        <taxon>Eukaryota</taxon>
        <taxon>Viridiplantae</taxon>
        <taxon>Streptophyta</taxon>
        <taxon>Embryophyta</taxon>
        <taxon>Tracheophyta</taxon>
        <taxon>Spermatophyta</taxon>
        <taxon>Magnoliopsida</taxon>
        <taxon>eudicotyledons</taxon>
        <taxon>Gunneridae</taxon>
        <taxon>Pentapetalae</taxon>
        <taxon>rosids</taxon>
        <taxon>fabids</taxon>
        <taxon>Rosales</taxon>
        <taxon>Moraceae</taxon>
        <taxon>Ficeae</taxon>
        <taxon>Ficus</taxon>
    </lineage>
</organism>
<dbReference type="EMBL" id="BTGU01008008">
    <property type="protein sequence ID" value="GMN22990.1"/>
    <property type="molecule type" value="Genomic_DNA"/>
</dbReference>
<proteinExistence type="predicted"/>
<feature type="compositionally biased region" description="Basic residues" evidence="1">
    <location>
        <begin position="82"/>
        <end position="94"/>
    </location>
</feature>
<evidence type="ECO:0000256" key="1">
    <source>
        <dbReference type="SAM" id="MobiDB-lite"/>
    </source>
</evidence>
<gene>
    <name evidence="2" type="ORF">TIFTF001_050243</name>
    <name evidence="3" type="ORF">TIFTF001_050249</name>
</gene>
<evidence type="ECO:0000313" key="2">
    <source>
        <dbReference type="EMBL" id="GMN22956.1"/>
    </source>
</evidence>
<evidence type="ECO:0000313" key="3">
    <source>
        <dbReference type="EMBL" id="GMN22990.1"/>
    </source>
</evidence>
<feature type="region of interest" description="Disordered" evidence="1">
    <location>
        <begin position="1"/>
        <end position="20"/>
    </location>
</feature>
<sequence>MRVCLDDRKDGGGGAEAKIATEERQDAAKIRTVERCRRRAQTSGIAMETSREIGAPIAAAPSRRSLITDEARNATLQLRSCLRKRSGRRSHRRLSSATDRDSSGHPQWRKIRHRCAQI</sequence>
<accession>A0AA88CM59</accession>
<dbReference type="EMBL" id="BTGU01008006">
    <property type="protein sequence ID" value="GMN22956.1"/>
    <property type="molecule type" value="Genomic_DNA"/>
</dbReference>
<feature type="region of interest" description="Disordered" evidence="1">
    <location>
        <begin position="82"/>
        <end position="118"/>
    </location>
</feature>
<reference evidence="3" key="1">
    <citation type="submission" date="2023-07" db="EMBL/GenBank/DDBJ databases">
        <title>draft genome sequence of fig (Ficus carica).</title>
        <authorList>
            <person name="Takahashi T."/>
            <person name="Nishimura K."/>
        </authorList>
    </citation>
    <scope>NUCLEOTIDE SEQUENCE</scope>
</reference>
<evidence type="ECO:0000313" key="4">
    <source>
        <dbReference type="Proteomes" id="UP001187192"/>
    </source>
</evidence>
<protein>
    <submittedName>
        <fullName evidence="3">Uncharacterized protein</fullName>
    </submittedName>
</protein>
<dbReference type="AlphaFoldDB" id="A0AA88CM59"/>
<comment type="caution">
    <text evidence="3">The sequence shown here is derived from an EMBL/GenBank/DDBJ whole genome shotgun (WGS) entry which is preliminary data.</text>
</comment>
<feature type="compositionally biased region" description="Basic residues" evidence="1">
    <location>
        <begin position="107"/>
        <end position="118"/>
    </location>
</feature>
<dbReference type="Proteomes" id="UP001187192">
    <property type="component" value="Unassembled WGS sequence"/>
</dbReference>